<evidence type="ECO:0000313" key="1">
    <source>
        <dbReference type="EMBL" id="AXJ02448.1"/>
    </source>
</evidence>
<organism evidence="1 2">
    <name type="scientific">Cyclonatronum proteinivorum</name>
    <dbReference type="NCBI Taxonomy" id="1457365"/>
    <lineage>
        <taxon>Bacteria</taxon>
        <taxon>Pseudomonadati</taxon>
        <taxon>Balneolota</taxon>
        <taxon>Balneolia</taxon>
        <taxon>Balneolales</taxon>
        <taxon>Cyclonatronaceae</taxon>
        <taxon>Cyclonatronum</taxon>
    </lineage>
</organism>
<keyword evidence="2" id="KW-1185">Reference proteome</keyword>
<dbReference type="Proteomes" id="UP000254808">
    <property type="component" value="Chromosome"/>
</dbReference>
<sequence>MGIFVYEQRKFFNRYLSVLVAVLEALKPKRVLLANLFS</sequence>
<dbReference type="EMBL" id="CP027806">
    <property type="protein sequence ID" value="AXJ02448.1"/>
    <property type="molecule type" value="Genomic_DNA"/>
</dbReference>
<protein>
    <submittedName>
        <fullName evidence="1">Uncharacterized protein</fullName>
    </submittedName>
</protein>
<accession>A0A345UPP6</accession>
<evidence type="ECO:0000313" key="2">
    <source>
        <dbReference type="Proteomes" id="UP000254808"/>
    </source>
</evidence>
<dbReference type="KEGG" id="cprv:CYPRO_3215"/>
<gene>
    <name evidence="1" type="ORF">CYPRO_3215</name>
</gene>
<dbReference type="AlphaFoldDB" id="A0A345UPP6"/>
<name>A0A345UPP6_9BACT</name>
<proteinExistence type="predicted"/>
<reference evidence="1 2" key="1">
    <citation type="submission" date="2018-03" db="EMBL/GenBank/DDBJ databases">
        <title>Phenotypic and genomic properties of Cyclonatronum proteinivorum gen. nov., sp. nov., a haloalkaliphilic bacteroidete from soda lakes possessing Na+-translocating rhodopsin.</title>
        <authorList>
            <person name="Toshchakov S.V."/>
            <person name="Korzhenkov A."/>
            <person name="Samarov N.I."/>
            <person name="Kublanov I.V."/>
            <person name="Muntyan M.S."/>
            <person name="Sorokin D.Y."/>
        </authorList>
    </citation>
    <scope>NUCLEOTIDE SEQUENCE [LARGE SCALE GENOMIC DNA]</scope>
    <source>
        <strain evidence="1 2">Omega</strain>
    </source>
</reference>